<gene>
    <name evidence="7" type="primary">LOC101493517</name>
</gene>
<dbReference type="GeneID" id="101493517"/>
<accession>A0A1S3E4G4</accession>
<keyword evidence="3" id="KW-0862">Zinc</keyword>
<dbReference type="PANTHER" id="PTHR31973">
    <property type="entry name" value="POLYPROTEIN, PUTATIVE-RELATED"/>
    <property type="match status" value="1"/>
</dbReference>
<reference evidence="6" key="1">
    <citation type="journal article" date="2013" name="Nat. Biotechnol.">
        <title>Draft genome sequence of chickpea (Cicer arietinum) provides a resource for trait improvement.</title>
        <authorList>
            <person name="Varshney R.K."/>
            <person name="Song C."/>
            <person name="Saxena R.K."/>
            <person name="Azam S."/>
            <person name="Yu S."/>
            <person name="Sharpe A.G."/>
            <person name="Cannon S."/>
            <person name="Baek J."/>
            <person name="Rosen B.D."/>
            <person name="Tar'an B."/>
            <person name="Millan T."/>
            <person name="Zhang X."/>
            <person name="Ramsay L.D."/>
            <person name="Iwata A."/>
            <person name="Wang Y."/>
            <person name="Nelson W."/>
            <person name="Farmer A.D."/>
            <person name="Gaur P.M."/>
            <person name="Soderlund C."/>
            <person name="Penmetsa R.V."/>
            <person name="Xu C."/>
            <person name="Bharti A.K."/>
            <person name="He W."/>
            <person name="Winter P."/>
            <person name="Zhao S."/>
            <person name="Hane J.K."/>
            <person name="Carrasquilla-Garcia N."/>
            <person name="Condie J.A."/>
            <person name="Upadhyaya H.D."/>
            <person name="Luo M.C."/>
            <person name="Thudi M."/>
            <person name="Gowda C.L."/>
            <person name="Singh N.P."/>
            <person name="Lichtenzveig J."/>
            <person name="Gali K.K."/>
            <person name="Rubio J."/>
            <person name="Nadarajan N."/>
            <person name="Dolezel J."/>
            <person name="Bansal K.C."/>
            <person name="Xu X."/>
            <person name="Edwards D."/>
            <person name="Zhang G."/>
            <person name="Kahl G."/>
            <person name="Gil J."/>
            <person name="Singh K.B."/>
            <person name="Datta S.K."/>
            <person name="Jackson S.A."/>
            <person name="Wang J."/>
            <person name="Cook D.R."/>
        </authorList>
    </citation>
    <scope>NUCLEOTIDE SEQUENCE [LARGE SCALE GENOMIC DNA]</scope>
    <source>
        <strain evidence="6">cv. CDC Frontier</strain>
    </source>
</reference>
<evidence type="ECO:0000256" key="4">
    <source>
        <dbReference type="PROSITE-ProRule" id="PRU00325"/>
    </source>
</evidence>
<name>A0A1S3E4G4_CICAR</name>
<organism evidence="6 7">
    <name type="scientific">Cicer arietinum</name>
    <name type="common">Chickpea</name>
    <name type="synonym">Garbanzo</name>
    <dbReference type="NCBI Taxonomy" id="3827"/>
    <lineage>
        <taxon>Eukaryota</taxon>
        <taxon>Viridiplantae</taxon>
        <taxon>Streptophyta</taxon>
        <taxon>Embryophyta</taxon>
        <taxon>Tracheophyta</taxon>
        <taxon>Spermatophyta</taxon>
        <taxon>Magnoliopsida</taxon>
        <taxon>eudicotyledons</taxon>
        <taxon>Gunneridae</taxon>
        <taxon>Pentapetalae</taxon>
        <taxon>rosids</taxon>
        <taxon>fabids</taxon>
        <taxon>Fabales</taxon>
        <taxon>Fabaceae</taxon>
        <taxon>Papilionoideae</taxon>
        <taxon>50 kb inversion clade</taxon>
        <taxon>NPAAA clade</taxon>
        <taxon>Hologalegina</taxon>
        <taxon>IRL clade</taxon>
        <taxon>Cicereae</taxon>
        <taxon>Cicer</taxon>
    </lineage>
</organism>
<evidence type="ECO:0000256" key="2">
    <source>
        <dbReference type="ARBA" id="ARBA00022771"/>
    </source>
</evidence>
<dbReference type="SMART" id="SM00575">
    <property type="entry name" value="ZnF_PMZ"/>
    <property type="match status" value="1"/>
</dbReference>
<dbReference type="OrthoDB" id="683469at2759"/>
<proteinExistence type="predicted"/>
<reference evidence="7" key="2">
    <citation type="submission" date="2025-08" db="UniProtKB">
        <authorList>
            <consortium name="RefSeq"/>
        </authorList>
    </citation>
    <scope>IDENTIFICATION</scope>
    <source>
        <tissue evidence="7">Etiolated seedlings</tissue>
    </source>
</reference>
<keyword evidence="1" id="KW-0479">Metal-binding</keyword>
<evidence type="ECO:0000259" key="5">
    <source>
        <dbReference type="PROSITE" id="PS50966"/>
    </source>
</evidence>
<dbReference type="InterPro" id="IPR007527">
    <property type="entry name" value="Znf_SWIM"/>
</dbReference>
<feature type="domain" description="SWIM-type" evidence="5">
    <location>
        <begin position="379"/>
        <end position="411"/>
    </location>
</feature>
<evidence type="ECO:0000256" key="3">
    <source>
        <dbReference type="ARBA" id="ARBA00022833"/>
    </source>
</evidence>
<dbReference type="GO" id="GO:0008270">
    <property type="term" value="F:zinc ion binding"/>
    <property type="evidence" value="ECO:0007669"/>
    <property type="project" value="UniProtKB-KW"/>
</dbReference>
<dbReference type="RefSeq" id="XP_012570323.1">
    <property type="nucleotide sequence ID" value="XM_012714869.1"/>
</dbReference>
<dbReference type="KEGG" id="cam:101493517"/>
<dbReference type="AlphaFoldDB" id="A0A1S3E4G4"/>
<dbReference type="PROSITE" id="PS50966">
    <property type="entry name" value="ZF_SWIM"/>
    <property type="match status" value="1"/>
</dbReference>
<dbReference type="PANTHER" id="PTHR31973:SF195">
    <property type="entry name" value="MUDR FAMILY TRANSPOSASE"/>
    <property type="match status" value="1"/>
</dbReference>
<dbReference type="STRING" id="3827.A0A1S3E4G4"/>
<evidence type="ECO:0000313" key="7">
    <source>
        <dbReference type="RefSeq" id="XP_012570323.1"/>
    </source>
</evidence>
<evidence type="ECO:0000256" key="1">
    <source>
        <dbReference type="ARBA" id="ARBA00022723"/>
    </source>
</evidence>
<dbReference type="Pfam" id="PF04434">
    <property type="entry name" value="SWIM"/>
    <property type="match status" value="1"/>
</dbReference>
<dbReference type="PaxDb" id="3827-XP_004497556.1"/>
<keyword evidence="2 4" id="KW-0863">Zinc-finger</keyword>
<dbReference type="Proteomes" id="UP000087171">
    <property type="component" value="Chromosome Ca4"/>
</dbReference>
<evidence type="ECO:0000313" key="6">
    <source>
        <dbReference type="Proteomes" id="UP000087171"/>
    </source>
</evidence>
<keyword evidence="6" id="KW-1185">Reference proteome</keyword>
<sequence>MPSNEPPPLDASLEIVMKFNSKPDCQLAIKHYHIKHSLNYRVVKSDQYRVSLSQKSKQWVIGSLKGPHNCANSSMSHDHTKLDSNIICESIKSLLKADPSIKVNVIIAHIRERYNYTITYRKAWMAKNKAIETIYGNWEKSYNDLPRWLLTMQKFLPGTIVEMEYKGTLFLAVAQDGNKNTIPIAYALMEGETGGAWSFFLKNLRRKGTTTSGIISFWSSIHRRLIAYALVEGYALNEPSFKYYRNEIKMENPEALRWIDNIPPEQWTMAYSQGQRWGHMSANVSESINAVLKGTRNLSITALIQSTYYRLGVLYAERGQQHQTSLASGRVYTDDCMDKIKCEVGKSNTHQVMQFDRNHYSFMVHGTVNPREVRPTGHFEVNLQRKWCDCEKFQAIHIPCSHVIAACSYARQNYLVLISDVYKHSQAVFGVRGGNRSDQARLRKA</sequence>
<dbReference type="InterPro" id="IPR006564">
    <property type="entry name" value="Znf_PMZ"/>
</dbReference>
<protein>
    <submittedName>
        <fullName evidence="7">Uncharacterized protein LOC101493517</fullName>
    </submittedName>
</protein>